<dbReference type="AlphaFoldDB" id="A0A2N3LNA9"/>
<comment type="caution">
    <text evidence="1">The sequence shown here is derived from an EMBL/GenBank/DDBJ whole genome shotgun (WGS) entry which is preliminary data.</text>
</comment>
<dbReference type="EMBL" id="PIQO01000003">
    <property type="protein sequence ID" value="PKR86096.1"/>
    <property type="molecule type" value="Genomic_DNA"/>
</dbReference>
<evidence type="ECO:0000313" key="1">
    <source>
        <dbReference type="EMBL" id="PKR86096.1"/>
    </source>
</evidence>
<protein>
    <submittedName>
        <fullName evidence="1">Uncharacterized protein</fullName>
    </submittedName>
</protein>
<dbReference type="OrthoDB" id="2531708at2"/>
<name>A0A2N3LNA9_9BACI</name>
<dbReference type="RefSeq" id="WP_101353465.1">
    <property type="nucleotide sequence ID" value="NZ_PIQO01000003.1"/>
</dbReference>
<evidence type="ECO:0000313" key="2">
    <source>
        <dbReference type="Proteomes" id="UP000233440"/>
    </source>
</evidence>
<accession>A0A2N3LNA9</accession>
<dbReference type="Proteomes" id="UP000233440">
    <property type="component" value="Unassembled WGS sequence"/>
</dbReference>
<organism evidence="1 2">
    <name type="scientific">Heyndrickxia camelliae</name>
    <dbReference type="NCBI Taxonomy" id="1707093"/>
    <lineage>
        <taxon>Bacteria</taxon>
        <taxon>Bacillati</taxon>
        <taxon>Bacillota</taxon>
        <taxon>Bacilli</taxon>
        <taxon>Bacillales</taxon>
        <taxon>Bacillaceae</taxon>
        <taxon>Heyndrickxia</taxon>
    </lineage>
</organism>
<proteinExistence type="predicted"/>
<reference evidence="1 2" key="1">
    <citation type="submission" date="2017-11" db="EMBL/GenBank/DDBJ databases">
        <title>Bacillus camelliae sp. nov., isolated from pu'er tea.</title>
        <authorList>
            <person name="Niu L."/>
        </authorList>
    </citation>
    <scope>NUCLEOTIDE SEQUENCE [LARGE SCALE GENOMIC DNA]</scope>
    <source>
        <strain evidence="1 2">7578-1</strain>
    </source>
</reference>
<gene>
    <name evidence="1" type="ORF">CWO92_06915</name>
</gene>
<sequence>MTSWNKSLNIRNPISQIYYYHKNSGDSELLAVSQNKLNKVIDGNLTSVTGILTSDSTKFVVYKDRKINDAVLIADKGRLKVYNGSSVSEVTPHVPTDGTNGTPAETTDPGVNDLINLTNFRTFAIKKDRIFAAAHPTVKNRVSFCYFDPYLGYAVYDYWPAIYFFDVATEDNDEIVELRAFRNTLIILCKRSAWVLTGDGATLLDYQLTKINVPKGCISQNSVQEVGNNLFYLGDDHIYSLFSTEQEYISAQIVSDAIGPILKSISLVEKSQATSIFHDNKYYLSFPSGLTLVYDITLEQWTKYTNIKATGFVVIDNELYFSADDGFIYKFNENVYSDDGEAIAFMMKTKIIDFDLPVNMKKIRRMWLVMKQYQGSQSSFDLHATIDQYTLINLNNLGVDDKKGLGAIWDVSKWDEALWDFSEILQQMVKIRKKGKSIQVQIENSNVDEPCSVYGIVIEYEIKKPK</sequence>
<keyword evidence="2" id="KW-1185">Reference proteome</keyword>